<dbReference type="Pfam" id="PF24906">
    <property type="entry name" value="Zf_WRKY19"/>
    <property type="match status" value="5"/>
</dbReference>
<evidence type="ECO:0000313" key="3">
    <source>
        <dbReference type="EMBL" id="KAG6977432.1"/>
    </source>
</evidence>
<dbReference type="InterPro" id="IPR056866">
    <property type="entry name" value="Znf_WRKY19"/>
</dbReference>
<protein>
    <recommendedName>
        <fullName evidence="2">AMMECR1 domain-containing protein</fullName>
    </recommendedName>
</protein>
<dbReference type="Proteomes" id="UP000709295">
    <property type="component" value="Unassembled WGS sequence"/>
</dbReference>
<feature type="domain" description="AMMECR1" evidence="2">
    <location>
        <begin position="254"/>
        <end position="449"/>
    </location>
</feature>
<evidence type="ECO:0000259" key="2">
    <source>
        <dbReference type="PROSITE" id="PS51112"/>
    </source>
</evidence>
<name>A0A8J5MJ61_9STRA</name>
<dbReference type="InterPro" id="IPR002733">
    <property type="entry name" value="AMMECR1_domain"/>
</dbReference>
<organism evidence="3 4">
    <name type="scientific">Phytophthora aleatoria</name>
    <dbReference type="NCBI Taxonomy" id="2496075"/>
    <lineage>
        <taxon>Eukaryota</taxon>
        <taxon>Sar</taxon>
        <taxon>Stramenopiles</taxon>
        <taxon>Oomycota</taxon>
        <taxon>Peronosporomycetes</taxon>
        <taxon>Peronosporales</taxon>
        <taxon>Peronosporaceae</taxon>
        <taxon>Phytophthora</taxon>
    </lineage>
</organism>
<dbReference type="PANTHER" id="PTHR13016:SF0">
    <property type="entry name" value="AMME SYNDROME CANDIDATE GENE 1 PROTEIN"/>
    <property type="match status" value="1"/>
</dbReference>
<evidence type="ECO:0000256" key="1">
    <source>
        <dbReference type="SAM" id="MobiDB-lite"/>
    </source>
</evidence>
<keyword evidence="4" id="KW-1185">Reference proteome</keyword>
<accession>A0A8J5MJ61</accession>
<proteinExistence type="predicted"/>
<dbReference type="Pfam" id="PF01871">
    <property type="entry name" value="AMMECR1"/>
    <property type="match status" value="1"/>
</dbReference>
<dbReference type="PANTHER" id="PTHR13016">
    <property type="entry name" value="AMMECR1 HOMOLOG"/>
    <property type="match status" value="1"/>
</dbReference>
<dbReference type="EMBL" id="JAENGY010000006">
    <property type="protein sequence ID" value="KAG6977432.1"/>
    <property type="molecule type" value="Genomic_DNA"/>
</dbReference>
<sequence>MFQLTDSLLRGVMHHRAQFPLELCHPPVFEPKNLSLAFPTSESDTTSVSSTTPSEASTVSTPVLRERMSLSFITNPDPVVDTQHTLNLPQAGVICSKKNCYRTANSLFGAFCEFHKPSRLCKVPECRKCAKTGGFCISHGGGRRCHNEGCVKSAKEGGYCIAHGGGKRCREDGCSKSALAGGLCSAHGGGKRCSAPICSKTALKGGLCIAHGGGRRCEITGCSKSAVGGHLCVSHGGGRRCREVGCNKGAVRRGVYAAKMASAAMVVYCFDTLQSHFDGGTEPTPRFDVHQEYPLFVTWEIEEHGGTHLRGCIGTLSPTRLRNLRDFTFKSALRDHRFDPIGPQELHHLHCSVSLLIDYEDAESYDDWEIGTHGIIIEFSDSRGNEYSATYLPQVAREQGWTHVETVTSLMRKAGYRRSVSEAMLRTVKVTRYRSSIHKLTYQQYLSVKQEILDSM</sequence>
<dbReference type="NCBIfam" id="TIGR00296">
    <property type="entry name" value="TIGR00296 family protein"/>
    <property type="match status" value="1"/>
</dbReference>
<gene>
    <name evidence="3" type="ORF">JG688_00000363</name>
</gene>
<dbReference type="InterPro" id="IPR023473">
    <property type="entry name" value="AMMECR1"/>
</dbReference>
<comment type="caution">
    <text evidence="3">The sequence shown here is derived from an EMBL/GenBank/DDBJ whole genome shotgun (WGS) entry which is preliminary data.</text>
</comment>
<dbReference type="PROSITE" id="PS51112">
    <property type="entry name" value="AMMECR1"/>
    <property type="match status" value="1"/>
</dbReference>
<dbReference type="AlphaFoldDB" id="A0A8J5MJ61"/>
<reference evidence="3" key="1">
    <citation type="submission" date="2021-01" db="EMBL/GenBank/DDBJ databases">
        <title>Phytophthora aleatoria, a newly-described species from Pinus radiata is distinct from Phytophthora cactorum isolates based on comparative genomics.</title>
        <authorList>
            <person name="Mcdougal R."/>
            <person name="Panda P."/>
            <person name="Williams N."/>
            <person name="Studholme D.J."/>
        </authorList>
    </citation>
    <scope>NUCLEOTIDE SEQUENCE</scope>
    <source>
        <strain evidence="3">NZFS 4037</strain>
    </source>
</reference>
<feature type="region of interest" description="Disordered" evidence="1">
    <location>
        <begin position="40"/>
        <end position="60"/>
    </location>
</feature>
<evidence type="ECO:0000313" key="4">
    <source>
        <dbReference type="Proteomes" id="UP000709295"/>
    </source>
</evidence>